<accession>A0A3N2RL30</accession>
<evidence type="ECO:0000313" key="2">
    <source>
        <dbReference type="Proteomes" id="UP000275910"/>
    </source>
</evidence>
<proteinExistence type="predicted"/>
<dbReference type="AlphaFoldDB" id="A0A3N2RL30"/>
<name>A0A3N2RL30_LYSEN</name>
<comment type="caution">
    <text evidence="1">The sequence shown here is derived from an EMBL/GenBank/DDBJ whole genome shotgun (WGS) entry which is preliminary data.</text>
</comment>
<organism evidence="1 2">
    <name type="scientific">Lysobacter enzymogenes</name>
    <dbReference type="NCBI Taxonomy" id="69"/>
    <lineage>
        <taxon>Bacteria</taxon>
        <taxon>Pseudomonadati</taxon>
        <taxon>Pseudomonadota</taxon>
        <taxon>Gammaproteobacteria</taxon>
        <taxon>Lysobacterales</taxon>
        <taxon>Lysobacteraceae</taxon>
        <taxon>Lysobacter</taxon>
    </lineage>
</organism>
<dbReference type="EMBL" id="RCTY01000015">
    <property type="protein sequence ID" value="ROU08172.1"/>
    <property type="molecule type" value="Genomic_DNA"/>
</dbReference>
<reference evidence="1 2" key="1">
    <citation type="submission" date="2018-10" db="EMBL/GenBank/DDBJ databases">
        <title>The genome of Lysobacter enzymogenes OH11.</title>
        <authorList>
            <person name="Liu F."/>
            <person name="Zhao Y."/>
            <person name="Qian G."/>
            <person name="Chen Y."/>
            <person name="Xu H."/>
        </authorList>
    </citation>
    <scope>NUCLEOTIDE SEQUENCE [LARGE SCALE GENOMIC DNA]</scope>
    <source>
        <strain evidence="1 2">OH11</strain>
    </source>
</reference>
<protein>
    <submittedName>
        <fullName evidence="1">Uncharacterized protein</fullName>
    </submittedName>
</protein>
<dbReference type="Proteomes" id="UP000275910">
    <property type="component" value="Unassembled WGS sequence"/>
</dbReference>
<sequence length="87" mass="9668">MIQHSPSSATVEEAIDQKVLGEFLRSRIDLHRVYAMRVLISRVFIRFDHGIRAAIGRRDSPRNGGADDPTDFKALCGSVDMVLQSLG</sequence>
<evidence type="ECO:0000313" key="1">
    <source>
        <dbReference type="EMBL" id="ROU08172.1"/>
    </source>
</evidence>
<gene>
    <name evidence="1" type="ORF">D9T17_05110</name>
</gene>